<evidence type="ECO:0000256" key="3">
    <source>
        <dbReference type="ARBA" id="ARBA00022801"/>
    </source>
</evidence>
<comment type="similarity">
    <text evidence="1">Belongs to the peptidase S1C family.</text>
</comment>
<dbReference type="PANTHER" id="PTHR43343">
    <property type="entry name" value="PEPTIDASE S12"/>
    <property type="match status" value="1"/>
</dbReference>
<dbReference type="InterPro" id="IPR043504">
    <property type="entry name" value="Peptidase_S1_PA_chymotrypsin"/>
</dbReference>
<keyword evidence="4" id="KW-1133">Transmembrane helix</keyword>
<dbReference type="Proteomes" id="UP000228775">
    <property type="component" value="Unassembled WGS sequence"/>
</dbReference>
<dbReference type="InterPro" id="IPR001940">
    <property type="entry name" value="Peptidase_S1C"/>
</dbReference>
<feature type="transmembrane region" description="Helical" evidence="4">
    <location>
        <begin position="7"/>
        <end position="31"/>
    </location>
</feature>
<proteinExistence type="inferred from homology"/>
<dbReference type="InterPro" id="IPR051201">
    <property type="entry name" value="Chloro_Bact_Ser_Proteases"/>
</dbReference>
<keyword evidence="2" id="KW-0645">Protease</keyword>
<dbReference type="Pfam" id="PF13365">
    <property type="entry name" value="Trypsin_2"/>
    <property type="match status" value="1"/>
</dbReference>
<protein>
    <recommendedName>
        <fullName evidence="5">PDZ domain-containing protein</fullName>
    </recommendedName>
</protein>
<dbReference type="SMART" id="SM00228">
    <property type="entry name" value="PDZ"/>
    <property type="match status" value="1"/>
</dbReference>
<evidence type="ECO:0000256" key="4">
    <source>
        <dbReference type="SAM" id="Phobius"/>
    </source>
</evidence>
<dbReference type="PROSITE" id="PS50106">
    <property type="entry name" value="PDZ"/>
    <property type="match status" value="1"/>
</dbReference>
<sequence>MDLSKKLLIKLISINALIALFVGFVGGVLAYDYVRPWVMNQRGASATANQLSANGQSQTLSLVNPETTQEAAVMAVVKNTSPSVVSIFIYKNMPVYSNSIDPWNFFQPFQQKQQGTERQEIGGGTGFVISKNLIATNKHVASDASAEYEVVTNDGQKYNAQILAQDPFNDLAILRVENLNLPILNLGDSDNLQIGQSVVAIGNALGEFRNTVSVGVISGLSRSLQAGAGLGGAQETLEELVQTDAAINSGNSGGPLLNLKGEVVGINVAKASGADNIGFALPINKAKKVINDVIKNGKISYPFLGVRFLAINAAIKQANNLPFDYGALIVRGQGAGEVAIAPGSAADKAGLQENDIILEINGTKIDVDNTLPKLLQKYPPGQTITLKIWHQGAEKTVSATLGEQSSS</sequence>
<dbReference type="GO" id="GO:0004252">
    <property type="term" value="F:serine-type endopeptidase activity"/>
    <property type="evidence" value="ECO:0007669"/>
    <property type="project" value="InterPro"/>
</dbReference>
<name>A0A2M7AXS0_9BACT</name>
<evidence type="ECO:0000256" key="2">
    <source>
        <dbReference type="ARBA" id="ARBA00022670"/>
    </source>
</evidence>
<dbReference type="InterPro" id="IPR036034">
    <property type="entry name" value="PDZ_sf"/>
</dbReference>
<evidence type="ECO:0000313" key="6">
    <source>
        <dbReference type="EMBL" id="PIU75430.1"/>
    </source>
</evidence>
<dbReference type="PANTHER" id="PTHR43343:SF3">
    <property type="entry name" value="PROTEASE DO-LIKE 8, CHLOROPLASTIC"/>
    <property type="match status" value="1"/>
</dbReference>
<dbReference type="InterPro" id="IPR009003">
    <property type="entry name" value="Peptidase_S1_PA"/>
</dbReference>
<dbReference type="Gene3D" id="2.40.10.10">
    <property type="entry name" value="Trypsin-like serine proteases"/>
    <property type="match status" value="2"/>
</dbReference>
<dbReference type="EMBL" id="PEVY01000016">
    <property type="protein sequence ID" value="PIU75430.1"/>
    <property type="molecule type" value="Genomic_DNA"/>
</dbReference>
<organism evidence="6 7">
    <name type="scientific">Candidatus Portnoybacteria bacterium CG06_land_8_20_14_3_00_39_12</name>
    <dbReference type="NCBI Taxonomy" id="1974809"/>
    <lineage>
        <taxon>Bacteria</taxon>
        <taxon>Candidatus Portnoyibacteriota</taxon>
    </lineage>
</organism>
<dbReference type="Gene3D" id="2.30.42.10">
    <property type="match status" value="1"/>
</dbReference>
<accession>A0A2M7AXS0</accession>
<keyword evidence="4" id="KW-0472">Membrane</keyword>
<evidence type="ECO:0000259" key="5">
    <source>
        <dbReference type="PROSITE" id="PS50106"/>
    </source>
</evidence>
<comment type="caution">
    <text evidence="6">The sequence shown here is derived from an EMBL/GenBank/DDBJ whole genome shotgun (WGS) entry which is preliminary data.</text>
</comment>
<gene>
    <name evidence="6" type="ORF">COS76_00775</name>
</gene>
<dbReference type="SUPFAM" id="SSF50156">
    <property type="entry name" value="PDZ domain-like"/>
    <property type="match status" value="1"/>
</dbReference>
<evidence type="ECO:0000313" key="7">
    <source>
        <dbReference type="Proteomes" id="UP000228775"/>
    </source>
</evidence>
<feature type="domain" description="PDZ" evidence="5">
    <location>
        <begin position="312"/>
        <end position="369"/>
    </location>
</feature>
<reference evidence="7" key="1">
    <citation type="submission" date="2017-09" db="EMBL/GenBank/DDBJ databases">
        <title>Depth-based differentiation of microbial function through sediment-hosted aquifers and enrichment of novel symbionts in the deep terrestrial subsurface.</title>
        <authorList>
            <person name="Probst A.J."/>
            <person name="Ladd B."/>
            <person name="Jarett J.K."/>
            <person name="Geller-Mcgrath D.E."/>
            <person name="Sieber C.M.K."/>
            <person name="Emerson J.B."/>
            <person name="Anantharaman K."/>
            <person name="Thomas B.C."/>
            <person name="Malmstrom R."/>
            <person name="Stieglmeier M."/>
            <person name="Klingl A."/>
            <person name="Woyke T."/>
            <person name="Ryan C.M."/>
            <person name="Banfield J.F."/>
        </authorList>
    </citation>
    <scope>NUCLEOTIDE SEQUENCE [LARGE SCALE GENOMIC DNA]</scope>
</reference>
<evidence type="ECO:0000256" key="1">
    <source>
        <dbReference type="ARBA" id="ARBA00010541"/>
    </source>
</evidence>
<keyword evidence="3" id="KW-0378">Hydrolase</keyword>
<dbReference type="SUPFAM" id="SSF50494">
    <property type="entry name" value="Trypsin-like serine proteases"/>
    <property type="match status" value="1"/>
</dbReference>
<dbReference type="AlphaFoldDB" id="A0A2M7AXS0"/>
<dbReference type="Pfam" id="PF13180">
    <property type="entry name" value="PDZ_2"/>
    <property type="match status" value="1"/>
</dbReference>
<dbReference type="PRINTS" id="PR00834">
    <property type="entry name" value="PROTEASES2C"/>
</dbReference>
<dbReference type="InterPro" id="IPR001478">
    <property type="entry name" value="PDZ"/>
</dbReference>
<keyword evidence="4" id="KW-0812">Transmembrane</keyword>
<dbReference type="GO" id="GO:0006508">
    <property type="term" value="P:proteolysis"/>
    <property type="evidence" value="ECO:0007669"/>
    <property type="project" value="UniProtKB-KW"/>
</dbReference>